<dbReference type="InterPro" id="IPR007607">
    <property type="entry name" value="BacA/B"/>
</dbReference>
<sequence length="177" mass="18995">MWKRDESVKKINSNKRGMDLNGSGDEGVDYRTNVGSKSHVTKIVNIGKSVMIKGQVNGNEDLTIEGRVDGKIELKQNVLTIGPNGKIEAELIAKSVVVLGDVTGNVTATERIEIRDSGSVDGDLVAPRVVIAEGAHFRGSVDMQRGVVDQSESEKKPAEVKPANESFESKRAAPAAR</sequence>
<proteinExistence type="predicted"/>
<dbReference type="PANTHER" id="PTHR35024:SF4">
    <property type="entry name" value="POLYMER-FORMING CYTOSKELETAL PROTEIN"/>
    <property type="match status" value="1"/>
</dbReference>
<evidence type="ECO:0008006" key="3">
    <source>
        <dbReference type="Google" id="ProtNLM"/>
    </source>
</evidence>
<evidence type="ECO:0000313" key="2">
    <source>
        <dbReference type="EMBL" id="SUZ51252.1"/>
    </source>
</evidence>
<gene>
    <name evidence="2" type="ORF">METZ01_LOCUS4106</name>
</gene>
<accession>A0A381N9I9</accession>
<reference evidence="2" key="1">
    <citation type="submission" date="2018-05" db="EMBL/GenBank/DDBJ databases">
        <authorList>
            <person name="Lanie J.A."/>
            <person name="Ng W.-L."/>
            <person name="Kazmierczak K.M."/>
            <person name="Andrzejewski T.M."/>
            <person name="Davidsen T.M."/>
            <person name="Wayne K.J."/>
            <person name="Tettelin H."/>
            <person name="Glass J.I."/>
            <person name="Rusch D."/>
            <person name="Podicherti R."/>
            <person name="Tsui H.-C.T."/>
            <person name="Winkler M.E."/>
        </authorList>
    </citation>
    <scope>NUCLEOTIDE SEQUENCE</scope>
</reference>
<evidence type="ECO:0000256" key="1">
    <source>
        <dbReference type="SAM" id="MobiDB-lite"/>
    </source>
</evidence>
<organism evidence="2">
    <name type="scientific">marine metagenome</name>
    <dbReference type="NCBI Taxonomy" id="408172"/>
    <lineage>
        <taxon>unclassified sequences</taxon>
        <taxon>metagenomes</taxon>
        <taxon>ecological metagenomes</taxon>
    </lineage>
</organism>
<feature type="region of interest" description="Disordered" evidence="1">
    <location>
        <begin position="142"/>
        <end position="177"/>
    </location>
</feature>
<dbReference type="EMBL" id="UINC01000214">
    <property type="protein sequence ID" value="SUZ51252.1"/>
    <property type="molecule type" value="Genomic_DNA"/>
</dbReference>
<name>A0A381N9I9_9ZZZZ</name>
<dbReference type="AlphaFoldDB" id="A0A381N9I9"/>
<dbReference type="Pfam" id="PF04519">
    <property type="entry name" value="Bactofilin"/>
    <property type="match status" value="1"/>
</dbReference>
<protein>
    <recommendedName>
        <fullName evidence="3">Cell shape determination protein CcmA</fullName>
    </recommendedName>
</protein>
<dbReference type="PANTHER" id="PTHR35024">
    <property type="entry name" value="HYPOTHETICAL CYTOSOLIC PROTEIN"/>
    <property type="match status" value="1"/>
</dbReference>